<comment type="caution">
    <text evidence="2">The sequence shown here is derived from an EMBL/GenBank/DDBJ whole genome shotgun (WGS) entry which is preliminary data.</text>
</comment>
<keyword evidence="3" id="KW-1185">Reference proteome</keyword>
<evidence type="ECO:0000313" key="3">
    <source>
        <dbReference type="Proteomes" id="UP000807342"/>
    </source>
</evidence>
<evidence type="ECO:0000256" key="1">
    <source>
        <dbReference type="SAM" id="MobiDB-lite"/>
    </source>
</evidence>
<reference evidence="2" key="1">
    <citation type="submission" date="2020-11" db="EMBL/GenBank/DDBJ databases">
        <authorList>
            <consortium name="DOE Joint Genome Institute"/>
            <person name="Ahrendt S."/>
            <person name="Riley R."/>
            <person name="Andreopoulos W."/>
            <person name="Labutti K."/>
            <person name="Pangilinan J."/>
            <person name="Ruiz-Duenas F.J."/>
            <person name="Barrasa J.M."/>
            <person name="Sanchez-Garcia M."/>
            <person name="Camarero S."/>
            <person name="Miyauchi S."/>
            <person name="Serrano A."/>
            <person name="Linde D."/>
            <person name="Babiker R."/>
            <person name="Drula E."/>
            <person name="Ayuso-Fernandez I."/>
            <person name="Pacheco R."/>
            <person name="Padilla G."/>
            <person name="Ferreira P."/>
            <person name="Barriuso J."/>
            <person name="Kellner H."/>
            <person name="Castanera R."/>
            <person name="Alfaro M."/>
            <person name="Ramirez L."/>
            <person name="Pisabarro A.G."/>
            <person name="Kuo A."/>
            <person name="Tritt A."/>
            <person name="Lipzen A."/>
            <person name="He G."/>
            <person name="Yan M."/>
            <person name="Ng V."/>
            <person name="Cullen D."/>
            <person name="Martin F."/>
            <person name="Rosso M.-N."/>
            <person name="Henrissat B."/>
            <person name="Hibbett D."/>
            <person name="Martinez A.T."/>
            <person name="Grigoriev I.V."/>
        </authorList>
    </citation>
    <scope>NUCLEOTIDE SEQUENCE</scope>
    <source>
        <strain evidence="2">MF-IS2</strain>
    </source>
</reference>
<dbReference type="EMBL" id="MU151709">
    <property type="protein sequence ID" value="KAF9442079.1"/>
    <property type="molecule type" value="Genomic_DNA"/>
</dbReference>
<name>A0A9P5X1V1_9AGAR</name>
<evidence type="ECO:0000313" key="2">
    <source>
        <dbReference type="EMBL" id="KAF9442079.1"/>
    </source>
</evidence>
<organism evidence="2 3">
    <name type="scientific">Macrolepiota fuliginosa MF-IS2</name>
    <dbReference type="NCBI Taxonomy" id="1400762"/>
    <lineage>
        <taxon>Eukaryota</taxon>
        <taxon>Fungi</taxon>
        <taxon>Dikarya</taxon>
        <taxon>Basidiomycota</taxon>
        <taxon>Agaricomycotina</taxon>
        <taxon>Agaricomycetes</taxon>
        <taxon>Agaricomycetidae</taxon>
        <taxon>Agaricales</taxon>
        <taxon>Agaricineae</taxon>
        <taxon>Agaricaceae</taxon>
        <taxon>Macrolepiota</taxon>
    </lineage>
</organism>
<dbReference type="Proteomes" id="UP000807342">
    <property type="component" value="Unassembled WGS sequence"/>
</dbReference>
<proteinExistence type="predicted"/>
<sequence length="114" mass="12382">MHNGARSEGSSSRVTNEVCRTEETRIEGKKVPQSPNQTHEPRSPPIRILVLPNLIPGTSILSHRHTPLPPIPLGVKAGGIPFDLEGLETVQGLFGSWRLVESSSFASYCSLATR</sequence>
<feature type="compositionally biased region" description="Basic and acidic residues" evidence="1">
    <location>
        <begin position="19"/>
        <end position="30"/>
    </location>
</feature>
<gene>
    <name evidence="2" type="ORF">P691DRAFT_509388</name>
</gene>
<accession>A0A9P5X1V1</accession>
<dbReference type="AlphaFoldDB" id="A0A9P5X1V1"/>
<feature type="region of interest" description="Disordered" evidence="1">
    <location>
        <begin position="1"/>
        <end position="45"/>
    </location>
</feature>
<protein>
    <submittedName>
        <fullName evidence="2">Uncharacterized protein</fullName>
    </submittedName>
</protein>